<dbReference type="EMBL" id="CM056816">
    <property type="protein sequence ID" value="KAJ8632081.1"/>
    <property type="molecule type" value="Genomic_DNA"/>
</dbReference>
<evidence type="ECO:0000313" key="1">
    <source>
        <dbReference type="EMBL" id="KAJ8632081.1"/>
    </source>
</evidence>
<proteinExistence type="predicted"/>
<name>A0ACC2LF65_PERAE</name>
<accession>A0ACC2LF65</accession>
<protein>
    <submittedName>
        <fullName evidence="1">Uncharacterized protein</fullName>
    </submittedName>
</protein>
<dbReference type="Proteomes" id="UP001234297">
    <property type="component" value="Chromosome 8"/>
</dbReference>
<evidence type="ECO:0000313" key="2">
    <source>
        <dbReference type="Proteomes" id="UP001234297"/>
    </source>
</evidence>
<reference evidence="1 2" key="1">
    <citation type="journal article" date="2022" name="Hortic Res">
        <title>A haplotype resolved chromosomal level avocado genome allows analysis of novel avocado genes.</title>
        <authorList>
            <person name="Nath O."/>
            <person name="Fletcher S.J."/>
            <person name="Hayward A."/>
            <person name="Shaw L.M."/>
            <person name="Masouleh A.K."/>
            <person name="Furtado A."/>
            <person name="Henry R.J."/>
            <person name="Mitter N."/>
        </authorList>
    </citation>
    <scope>NUCLEOTIDE SEQUENCE [LARGE SCALE GENOMIC DNA]</scope>
    <source>
        <strain evidence="2">cv. Hass</strain>
    </source>
</reference>
<keyword evidence="2" id="KW-1185">Reference proteome</keyword>
<comment type="caution">
    <text evidence="1">The sequence shown here is derived from an EMBL/GenBank/DDBJ whole genome shotgun (WGS) entry which is preliminary data.</text>
</comment>
<sequence length="842" mass="96115">MVGFEVGPVAFNPDGWGPPENSTPLLSNHPTNVPFAPFSRSDKLGRIADWTRNYNNPSRPNNPNSSAGVFDFALDDSAVADDDSSFRLVDGKPPPRPKFGPKWRFQQQRQLPQRRDEEVEARRREAEKERARRDRLYNLNRAGGNQPRREAAVFKSSVDIQPEWTMHDQIPFSTFSKLSFSVPDPEDLLLCGALEFYDRSFDRVNPKNDRRLERFKNRNFFKVTTTDDPVIRRLANEDKATVFATDSILSTLMCAPRSVYSWDIVIQRVGNKLFFDKRDGSQLDLLSVNETSQEPLPDAKDDINSAHSLSVEATYINQNFSQQVLLRDGNKVAFDEPNPFAQDGEEVASVAYRYRRWKLEDDMYLVARCEVHSVSEMKGGQRSFLTLNALNEFDPKYSGVDWRQKLETQRGAVLATELKNNANKLAKWTAQALLASADVMKLGYVSRVHPRDHFNHVILSVMGYKPREFATQINLNTSNMWGIVKSIVDLCMKLNEGKYVLVKDPSKPQVRIYEVPADAFENDYVEEPLPEDEQLLRRMRARRRQLMQRLEGIGPLCSASMTEKKSPPKFMGKRKIDMKKIEKKSARQVCFSKRRQGLFKKAKELSILCGVDIAVLTFSPAGRLFSFANADIDSILDRYCKENYQYCPTSTITTSNGEGGDNFWWEKVNVEELDKEEELQQLRESLGEEKEKLVSRIEELSPASSSLSSLIPSSSDLMKCAAADVKWPSSLDCFPQSSMGDESAVNEMHTTYVEPPPLPLPHDGVMQVESLSLDFSRDDYGLMIPSFEEDYDNGLMKSIFEKVDDELMMMSMISRPSTETNFDDMFPPLNNQFWANNQYSSF</sequence>
<gene>
    <name evidence="1" type="ORF">MRB53_025417</name>
</gene>
<organism evidence="1 2">
    <name type="scientific">Persea americana</name>
    <name type="common">Avocado</name>
    <dbReference type="NCBI Taxonomy" id="3435"/>
    <lineage>
        <taxon>Eukaryota</taxon>
        <taxon>Viridiplantae</taxon>
        <taxon>Streptophyta</taxon>
        <taxon>Embryophyta</taxon>
        <taxon>Tracheophyta</taxon>
        <taxon>Spermatophyta</taxon>
        <taxon>Magnoliopsida</taxon>
        <taxon>Magnoliidae</taxon>
        <taxon>Laurales</taxon>
        <taxon>Lauraceae</taxon>
        <taxon>Persea</taxon>
    </lineage>
</organism>